<dbReference type="SUPFAM" id="SSF53335">
    <property type="entry name" value="S-adenosyl-L-methionine-dependent methyltransferases"/>
    <property type="match status" value="1"/>
</dbReference>
<name>A0ABT6YVE7_9BACT</name>
<reference evidence="8 9" key="1">
    <citation type="submission" date="2023-05" db="EMBL/GenBank/DDBJ databases">
        <title>Novel species of genus Flectobacillus isolated from stream in China.</title>
        <authorList>
            <person name="Lu H."/>
        </authorList>
    </citation>
    <scope>NUCLEOTIDE SEQUENCE [LARGE SCALE GENOMIC DNA]</scope>
    <source>
        <strain evidence="8 9">DC10W</strain>
    </source>
</reference>
<comment type="similarity">
    <text evidence="1">Belongs to the N(4)/N(6)-methyltransferase family.</text>
</comment>
<keyword evidence="5" id="KW-0949">S-adenosyl-L-methionine</keyword>
<dbReference type="PIRSF" id="PIRSF015855">
    <property type="entry name" value="TypeIII_Mtase_mKpnI"/>
    <property type="match status" value="1"/>
</dbReference>
<dbReference type="PROSITE" id="PS00092">
    <property type="entry name" value="N6_MTASE"/>
    <property type="match status" value="1"/>
</dbReference>
<dbReference type="InterPro" id="IPR002052">
    <property type="entry name" value="DNA_methylase_N6_adenine_CS"/>
</dbReference>
<evidence type="ECO:0000256" key="4">
    <source>
        <dbReference type="ARBA" id="ARBA00022679"/>
    </source>
</evidence>
<feature type="non-terminal residue" evidence="8">
    <location>
        <position position="532"/>
    </location>
</feature>
<evidence type="ECO:0000256" key="1">
    <source>
        <dbReference type="ARBA" id="ARBA00006594"/>
    </source>
</evidence>
<evidence type="ECO:0000256" key="2">
    <source>
        <dbReference type="ARBA" id="ARBA00011900"/>
    </source>
</evidence>
<dbReference type="GO" id="GO:0008168">
    <property type="term" value="F:methyltransferase activity"/>
    <property type="evidence" value="ECO:0007669"/>
    <property type="project" value="UniProtKB-KW"/>
</dbReference>
<comment type="caution">
    <text evidence="8">The sequence shown here is derived from an EMBL/GenBank/DDBJ whole genome shotgun (WGS) entry which is preliminary data.</text>
</comment>
<dbReference type="Gene3D" id="3.40.50.150">
    <property type="entry name" value="Vaccinia Virus protein VP39"/>
    <property type="match status" value="1"/>
</dbReference>
<dbReference type="RefSeq" id="WP_283372198.1">
    <property type="nucleotide sequence ID" value="NZ_JASHID010000036.1"/>
</dbReference>
<dbReference type="Pfam" id="PF01555">
    <property type="entry name" value="N6_N4_Mtase"/>
    <property type="match status" value="1"/>
</dbReference>
<evidence type="ECO:0000313" key="8">
    <source>
        <dbReference type="EMBL" id="MDI9867572.1"/>
    </source>
</evidence>
<protein>
    <recommendedName>
        <fullName evidence="2">site-specific DNA-methyltransferase (adenine-specific)</fullName>
        <ecNumber evidence="2">2.1.1.72</ecNumber>
    </recommendedName>
</protein>
<dbReference type="InterPro" id="IPR029063">
    <property type="entry name" value="SAM-dependent_MTases_sf"/>
</dbReference>
<dbReference type="EC" id="2.1.1.72" evidence="2"/>
<accession>A0ABT6YVE7</accession>
<feature type="domain" description="DNA methylase N-4/N-6" evidence="7">
    <location>
        <begin position="108"/>
        <end position="443"/>
    </location>
</feature>
<dbReference type="InterPro" id="IPR002941">
    <property type="entry name" value="DNA_methylase_N4/N6"/>
</dbReference>
<keyword evidence="3 8" id="KW-0489">Methyltransferase</keyword>
<evidence type="ECO:0000256" key="5">
    <source>
        <dbReference type="ARBA" id="ARBA00022691"/>
    </source>
</evidence>
<evidence type="ECO:0000256" key="3">
    <source>
        <dbReference type="ARBA" id="ARBA00022603"/>
    </source>
</evidence>
<dbReference type="EMBL" id="JASHID010000036">
    <property type="protein sequence ID" value="MDI9867572.1"/>
    <property type="molecule type" value="Genomic_DNA"/>
</dbReference>
<evidence type="ECO:0000256" key="6">
    <source>
        <dbReference type="ARBA" id="ARBA00047942"/>
    </source>
</evidence>
<dbReference type="InterPro" id="IPR002295">
    <property type="entry name" value="N4/N6-MTase_EcoPI_Mod-like"/>
</dbReference>
<keyword evidence="9" id="KW-1185">Reference proteome</keyword>
<sequence length="532" mass="61168">MDGASLNITQDLIQKLKEIIPQVFTEDKIDITRLQTILGDSFTADAERYGLSWAGKSEAYKVLQTPTTATLIPNPDQSIDWDNAENVFIEGENLEVLKVLQKSYYGKVKMIYIDPPYNTGNDSFIYPDKFSETKEEYLKRIGDKDDDGFMMKEGLFRKNNKENGQFHSNWLNMMLPRLFLARNLLKDDGVIFVSIDDNEQANLKLLMDEIFGEENFVACFIWQKIHSTKNDAKYVSDNHEYVLLYAKAKEICTVNLLPRTQKMNERYQNPDNDPRGAWASGDLVANEERSSGYFEIKSPTTGKTFNVPLGKHWVYSESNLNDMIKDNRIWFGKDGNAFPRLKRYLTEVQQGKKVDTILMSEIAGNNQEAKREANRILQANIFDTPKPVKLIKLIQQLAVNKKEDIILDFFAGSGTTAQAVMELNEEDGGKRKYICVQLPEKIEETNEGYKAGYKTISDISKARIEKVIEKIKKERDGKIELEKYQNLGFRKYALASSNFKIWRGDVVENEEDLIKQMELFTTPQKEGKESEN</sequence>
<dbReference type="PRINTS" id="PR00506">
    <property type="entry name" value="D21N6MTFRASE"/>
</dbReference>
<evidence type="ECO:0000259" key="7">
    <source>
        <dbReference type="Pfam" id="PF01555"/>
    </source>
</evidence>
<keyword evidence="4 8" id="KW-0808">Transferase</keyword>
<dbReference type="GO" id="GO:0032259">
    <property type="term" value="P:methylation"/>
    <property type="evidence" value="ECO:0007669"/>
    <property type="project" value="UniProtKB-KW"/>
</dbReference>
<comment type="catalytic activity">
    <reaction evidence="6">
        <text>a 2'-deoxyadenosine in DNA + S-adenosyl-L-methionine = an N(6)-methyl-2'-deoxyadenosine in DNA + S-adenosyl-L-homocysteine + H(+)</text>
        <dbReference type="Rhea" id="RHEA:15197"/>
        <dbReference type="Rhea" id="RHEA-COMP:12418"/>
        <dbReference type="Rhea" id="RHEA-COMP:12419"/>
        <dbReference type="ChEBI" id="CHEBI:15378"/>
        <dbReference type="ChEBI" id="CHEBI:57856"/>
        <dbReference type="ChEBI" id="CHEBI:59789"/>
        <dbReference type="ChEBI" id="CHEBI:90615"/>
        <dbReference type="ChEBI" id="CHEBI:90616"/>
        <dbReference type="EC" id="2.1.1.72"/>
    </reaction>
</comment>
<organism evidence="8 9">
    <name type="scientific">Flectobacillus longus</name>
    <dbReference type="NCBI Taxonomy" id="2984207"/>
    <lineage>
        <taxon>Bacteria</taxon>
        <taxon>Pseudomonadati</taxon>
        <taxon>Bacteroidota</taxon>
        <taxon>Cytophagia</taxon>
        <taxon>Cytophagales</taxon>
        <taxon>Flectobacillaceae</taxon>
        <taxon>Flectobacillus</taxon>
    </lineage>
</organism>
<dbReference type="Proteomes" id="UP001236569">
    <property type="component" value="Unassembled WGS sequence"/>
</dbReference>
<gene>
    <name evidence="8" type="ORF">QM480_24720</name>
</gene>
<proteinExistence type="inferred from homology"/>
<evidence type="ECO:0000313" key="9">
    <source>
        <dbReference type="Proteomes" id="UP001236569"/>
    </source>
</evidence>